<evidence type="ECO:0000256" key="4">
    <source>
        <dbReference type="SAM" id="MobiDB-lite"/>
    </source>
</evidence>
<dbReference type="Pfam" id="PF00240">
    <property type="entry name" value="ubiquitin"/>
    <property type="match status" value="1"/>
</dbReference>
<evidence type="ECO:0000313" key="8">
    <source>
        <dbReference type="Proteomes" id="UP001497623"/>
    </source>
</evidence>
<keyword evidence="8" id="KW-1185">Reference proteome</keyword>
<dbReference type="Gene3D" id="3.30.720.50">
    <property type="match status" value="1"/>
</dbReference>
<proteinExistence type="inferred from homology"/>
<dbReference type="Gene3D" id="3.10.20.90">
    <property type="entry name" value="Phosphatidylinositol 3-kinase Catalytic Subunit, Chain A, domain 1"/>
    <property type="match status" value="1"/>
</dbReference>
<dbReference type="PANTHER" id="PTHR45740:SF14">
    <property type="entry name" value="NOVEL PROTEIN"/>
    <property type="match status" value="1"/>
</dbReference>
<dbReference type="SMART" id="SM00213">
    <property type="entry name" value="UBQ"/>
    <property type="match status" value="1"/>
</dbReference>
<dbReference type="InterPro" id="IPR037197">
    <property type="entry name" value="WWE_dom_sf"/>
</dbReference>
<dbReference type="GO" id="GO:0003950">
    <property type="term" value="F:NAD+ poly-ADP-ribosyltransferase activity"/>
    <property type="evidence" value="ECO:0007669"/>
    <property type="project" value="TreeGrafter"/>
</dbReference>
<dbReference type="InterPro" id="IPR051712">
    <property type="entry name" value="ARTD-AVP"/>
</dbReference>
<dbReference type="PROSITE" id="PS50918">
    <property type="entry name" value="WWE"/>
    <property type="match status" value="1"/>
</dbReference>
<dbReference type="PANTHER" id="PTHR45740">
    <property type="entry name" value="POLY [ADP-RIBOSE] POLYMERASE"/>
    <property type="match status" value="1"/>
</dbReference>
<dbReference type="InterPro" id="IPR004170">
    <property type="entry name" value="WWE_dom"/>
</dbReference>
<dbReference type="InterPro" id="IPR029071">
    <property type="entry name" value="Ubiquitin-like_domsf"/>
</dbReference>
<evidence type="ECO:0000256" key="1">
    <source>
        <dbReference type="ARBA" id="ARBA00004123"/>
    </source>
</evidence>
<reference evidence="7 8" key="1">
    <citation type="submission" date="2024-05" db="EMBL/GenBank/DDBJ databases">
        <authorList>
            <person name="Wallberg A."/>
        </authorList>
    </citation>
    <scope>NUCLEOTIDE SEQUENCE [LARGE SCALE GENOMIC DNA]</scope>
</reference>
<feature type="domain" description="WWE" evidence="6">
    <location>
        <begin position="772"/>
        <end position="865"/>
    </location>
</feature>
<protein>
    <submittedName>
        <fullName evidence="7">Uncharacterized protein</fullName>
    </submittedName>
</protein>
<evidence type="ECO:0000259" key="6">
    <source>
        <dbReference type="PROSITE" id="PS50918"/>
    </source>
</evidence>
<dbReference type="Proteomes" id="UP001497623">
    <property type="component" value="Unassembled WGS sequence"/>
</dbReference>
<evidence type="ECO:0000313" key="7">
    <source>
        <dbReference type="EMBL" id="CAL4186498.1"/>
    </source>
</evidence>
<dbReference type="CDD" id="cd17039">
    <property type="entry name" value="Ubl_ubiquitin_like"/>
    <property type="match status" value="1"/>
</dbReference>
<dbReference type="Gene3D" id="3.30.1370.210">
    <property type="match status" value="1"/>
</dbReference>
<dbReference type="GO" id="GO:0005634">
    <property type="term" value="C:nucleus"/>
    <property type="evidence" value="ECO:0007669"/>
    <property type="project" value="UniProtKB-SubCell"/>
</dbReference>
<organism evidence="7 8">
    <name type="scientific">Meganyctiphanes norvegica</name>
    <name type="common">Northern krill</name>
    <name type="synonym">Thysanopoda norvegica</name>
    <dbReference type="NCBI Taxonomy" id="48144"/>
    <lineage>
        <taxon>Eukaryota</taxon>
        <taxon>Metazoa</taxon>
        <taxon>Ecdysozoa</taxon>
        <taxon>Arthropoda</taxon>
        <taxon>Crustacea</taxon>
        <taxon>Multicrustacea</taxon>
        <taxon>Malacostraca</taxon>
        <taxon>Eumalacostraca</taxon>
        <taxon>Eucarida</taxon>
        <taxon>Euphausiacea</taxon>
        <taxon>Euphausiidae</taxon>
        <taxon>Meganyctiphanes</taxon>
    </lineage>
</organism>
<comment type="subcellular location">
    <subcellularLocation>
        <location evidence="1">Nucleus</location>
    </subcellularLocation>
</comment>
<feature type="compositionally biased region" description="Basic and acidic residues" evidence="4">
    <location>
        <begin position="66"/>
        <end position="84"/>
    </location>
</feature>
<sequence>MEISEKFISLYRVVNNKILGTGIIAKLVTSECNIKYANISKMYSFNIRTRSTGQMPVPSGGTAPTFREESPMEKRKLQEDSRRVNSFHEKSLQNMKVGEYNIDNDIIKINIKDSQDKKYPVRIDLSRTVAEMKQFLEKDYGQMPASTKFLYGGKQMENSKSLKYYNFLHEHVIIMTGSFHKDTSQKISADFSRKIQQEETTKPKKINSIHSSTHNLEALTYGDNQRNALDYEYGGKNFTLVEKKESQKSLQSKKDENKTNVTAKDLVSILAKSNNFRLSIVDLIDDCNIRPSSIKIMIENEPHIFTVQNSIVTLNPKIYLCVQYNNNGCQNRNDCSDLHICSQFVDGKCSSTFCLFGHKWSTNHNSTVLRKFNIIHLPSDLICKLIKSTVMNEHQLNSSFDICSKYNNGGCILRNCHFLHICINLVKNKKECKLPRCRLNHNILDESCTDKLHKLGISTNETPADILDELSEMLQINQEIIDEERTQIKINYTSQQKDLSLGGKFTLTEGNHDEKNSLSNRYSNKHDNDSGASSGLYSSSNNSNNFHPSNPSSYSMGNQSSARSSSQSASYSADLISSHSMPNPRSSGSSLSNMNYSKAVTSSSYSPSSKEHYQNQTASYSSQHGYNSIHTNTSQYSSGSVGYGRKMIVDTISEYGSSEVPEICYYSVINKCKFENFGCRRLHSTRHYHWQVQKITGTWINLHSHQVEFLEKYYCNPAHDTIVIPDLQKMSKTQPTKELSSLSGNNSWIADFQNMYLNSRVGKLNIRRLTSENLIGCPVSSNTYIWYFQDENKRWIEYGNVNSLGRQQLKSTINSKDIEKEYRTYQNNKNKNVMMFDNALFNYIIDFDTNTQTNTKSMVKRSIKRRPELRNNV</sequence>
<dbReference type="SUPFAM" id="SSF54236">
    <property type="entry name" value="Ubiquitin-like"/>
    <property type="match status" value="1"/>
</dbReference>
<dbReference type="Pfam" id="PF02825">
    <property type="entry name" value="WWE"/>
    <property type="match status" value="1"/>
</dbReference>
<feature type="compositionally biased region" description="Low complexity" evidence="4">
    <location>
        <begin position="530"/>
        <end position="608"/>
    </location>
</feature>
<dbReference type="AlphaFoldDB" id="A0AAV2SFC4"/>
<feature type="compositionally biased region" description="Polar residues" evidence="4">
    <location>
        <begin position="614"/>
        <end position="626"/>
    </location>
</feature>
<evidence type="ECO:0000256" key="3">
    <source>
        <dbReference type="ARBA" id="ARBA00024347"/>
    </source>
</evidence>
<dbReference type="InterPro" id="IPR000626">
    <property type="entry name" value="Ubiquitin-like_dom"/>
</dbReference>
<evidence type="ECO:0000256" key="2">
    <source>
        <dbReference type="ARBA" id="ARBA00023242"/>
    </source>
</evidence>
<accession>A0AAV2SFC4</accession>
<evidence type="ECO:0000259" key="5">
    <source>
        <dbReference type="PROSITE" id="PS50053"/>
    </source>
</evidence>
<dbReference type="SUPFAM" id="SSF117839">
    <property type="entry name" value="WWE domain"/>
    <property type="match status" value="1"/>
</dbReference>
<name>A0AAV2SFC4_MEGNR</name>
<dbReference type="GO" id="GO:1990404">
    <property type="term" value="F:NAD+-protein mono-ADP-ribosyltransferase activity"/>
    <property type="evidence" value="ECO:0007669"/>
    <property type="project" value="TreeGrafter"/>
</dbReference>
<comment type="similarity">
    <text evidence="3">Belongs to the ARTD/PARP family.</text>
</comment>
<feature type="region of interest" description="Disordered" evidence="4">
    <location>
        <begin position="503"/>
        <end position="626"/>
    </location>
</feature>
<feature type="domain" description="Ubiquitin-like" evidence="5">
    <location>
        <begin position="107"/>
        <end position="175"/>
    </location>
</feature>
<gene>
    <name evidence="7" type="ORF">MNOR_LOCUS36063</name>
</gene>
<dbReference type="EMBL" id="CAXKWB010063344">
    <property type="protein sequence ID" value="CAL4186498.1"/>
    <property type="molecule type" value="Genomic_DNA"/>
</dbReference>
<comment type="caution">
    <text evidence="7">The sequence shown here is derived from an EMBL/GenBank/DDBJ whole genome shotgun (WGS) entry which is preliminary data.</text>
</comment>
<feature type="region of interest" description="Disordered" evidence="4">
    <location>
        <begin position="53"/>
        <end position="84"/>
    </location>
</feature>
<feature type="non-terminal residue" evidence="7">
    <location>
        <position position="873"/>
    </location>
</feature>
<keyword evidence="2" id="KW-0539">Nucleus</keyword>
<dbReference type="PROSITE" id="PS50053">
    <property type="entry name" value="UBIQUITIN_2"/>
    <property type="match status" value="1"/>
</dbReference>